<feature type="coiled-coil region" evidence="1">
    <location>
        <begin position="80"/>
        <end position="114"/>
    </location>
</feature>
<dbReference type="AlphaFoldDB" id="A0A437UBR7"/>
<organism evidence="2 3">
    <name type="scientific">Flavobacterium columnare</name>
    <dbReference type="NCBI Taxonomy" id="996"/>
    <lineage>
        <taxon>Bacteria</taxon>
        <taxon>Pseudomonadati</taxon>
        <taxon>Bacteroidota</taxon>
        <taxon>Flavobacteriia</taxon>
        <taxon>Flavobacteriales</taxon>
        <taxon>Flavobacteriaceae</taxon>
        <taxon>Flavobacterium</taxon>
    </lineage>
</organism>
<gene>
    <name evidence="2" type="ORF">EH230_09225</name>
</gene>
<proteinExistence type="predicted"/>
<accession>A0A437UBR7</accession>
<dbReference type="OrthoDB" id="1164753at2"/>
<keyword evidence="1" id="KW-0175">Coiled coil</keyword>
<protein>
    <recommendedName>
        <fullName evidence="4">Transposase</fullName>
    </recommendedName>
</protein>
<dbReference type="InterPro" id="IPR009057">
    <property type="entry name" value="Homeodomain-like_sf"/>
</dbReference>
<reference evidence="2" key="1">
    <citation type="submission" date="2018-12" db="EMBL/GenBank/DDBJ databases">
        <title>Draft genome sequence of Flaovobacterium columnare ARS1 isolated from channel catfish in Alabama.</title>
        <authorList>
            <person name="Cai W."/>
            <person name="Arias C."/>
        </authorList>
    </citation>
    <scope>NUCLEOTIDE SEQUENCE [LARGE SCALE GENOMIC DNA]</scope>
    <source>
        <strain evidence="2">ARS1</strain>
    </source>
</reference>
<evidence type="ECO:0008006" key="4">
    <source>
        <dbReference type="Google" id="ProtNLM"/>
    </source>
</evidence>
<dbReference type="RefSeq" id="WP_127823440.1">
    <property type="nucleotide sequence ID" value="NZ_RQSM01000003.1"/>
</dbReference>
<keyword evidence="3" id="KW-1185">Reference proteome</keyword>
<dbReference type="SUPFAM" id="SSF46689">
    <property type="entry name" value="Homeodomain-like"/>
    <property type="match status" value="1"/>
</dbReference>
<name>A0A437UBR7_9FLAO</name>
<evidence type="ECO:0000313" key="3">
    <source>
        <dbReference type="Proteomes" id="UP000288951"/>
    </source>
</evidence>
<dbReference type="EMBL" id="RQSM01000003">
    <property type="protein sequence ID" value="RVU91063.1"/>
    <property type="molecule type" value="Genomic_DNA"/>
</dbReference>
<dbReference type="Proteomes" id="UP000288951">
    <property type="component" value="Unassembled WGS sequence"/>
</dbReference>
<evidence type="ECO:0000256" key="1">
    <source>
        <dbReference type="SAM" id="Coils"/>
    </source>
</evidence>
<evidence type="ECO:0000313" key="2">
    <source>
        <dbReference type="EMBL" id="RVU91063.1"/>
    </source>
</evidence>
<sequence length="126" mass="15037">MERYSVEYSTKWQSRYSEEFKRFVCNDYLTGSMTKKEVELKHNLGNGRLTYWLRERGFDVLKTRIVSLPDMKSVKINTNEKDSQKSITELEKELQEAKLLAEAYRRMIEIAEKEFKINIVKKSNTK</sequence>
<comment type="caution">
    <text evidence="2">The sequence shown here is derived from an EMBL/GenBank/DDBJ whole genome shotgun (WGS) entry which is preliminary data.</text>
</comment>